<proteinExistence type="predicted"/>
<feature type="transmembrane region" description="Helical" evidence="1">
    <location>
        <begin position="21"/>
        <end position="40"/>
    </location>
</feature>
<evidence type="ECO:0000313" key="2">
    <source>
        <dbReference type="EMBL" id="NCS58258.1"/>
    </source>
</evidence>
<sequence>MPNEENKKKDIWDKITAITPLLIGLLITGIGAIFTNIYNFRQLQLNEIAILDKFRPLLISKNPQEREFAYSTFVAVGQERLAIRLISSTQDQSGRRALEEIKAQGSSDTSQKAAQVLQTLSNEEKNSLINLTSNIYSKNQITRRNATDILASAQWRNNDSYLVKELINNYNKDQNNYFGITNTLFLLAKVNNETFKNNLNDIKKIVESGDKILSPKDKKDYLVPIKNRISSINSL</sequence>
<name>A0A966G1E8_MICAE</name>
<dbReference type="InterPro" id="IPR016024">
    <property type="entry name" value="ARM-type_fold"/>
</dbReference>
<accession>A0A966G1E8</accession>
<evidence type="ECO:0000313" key="3">
    <source>
        <dbReference type="Proteomes" id="UP000799330"/>
    </source>
</evidence>
<organism evidence="2 3">
    <name type="scientific">Microcystis aeruginosa G11-04</name>
    <dbReference type="NCBI Taxonomy" id="2685956"/>
    <lineage>
        <taxon>Bacteria</taxon>
        <taxon>Bacillati</taxon>
        <taxon>Cyanobacteriota</taxon>
        <taxon>Cyanophyceae</taxon>
        <taxon>Oscillatoriophycideae</taxon>
        <taxon>Chroococcales</taxon>
        <taxon>Microcystaceae</taxon>
        <taxon>Microcystis</taxon>
    </lineage>
</organism>
<keyword evidence="1" id="KW-0812">Transmembrane</keyword>
<dbReference type="Proteomes" id="UP000799330">
    <property type="component" value="Unassembled WGS sequence"/>
</dbReference>
<keyword evidence="1" id="KW-0472">Membrane</keyword>
<comment type="caution">
    <text evidence="2">The sequence shown here is derived from an EMBL/GenBank/DDBJ whole genome shotgun (WGS) entry which is preliminary data.</text>
</comment>
<reference evidence="2" key="1">
    <citation type="journal article" date="2019" name="Mol. Ecol.">
        <title>Genome evolution and host-microbiome shifts correspond with intraspecific niche divergence within harmful algal bloom-forming Microcystis aeruginosa.</title>
        <authorList>
            <person name="Jackrel S.L."/>
            <person name="White J.D."/>
            <person name="Evans J.T."/>
            <person name="Buffin K."/>
            <person name="Hayden K."/>
            <person name="Sarnelle O."/>
            <person name="Denef V.J."/>
        </authorList>
    </citation>
    <scope>NUCLEOTIDE SEQUENCE</scope>
    <source>
        <strain evidence="2">G11-04</strain>
    </source>
</reference>
<protein>
    <submittedName>
        <fullName evidence="2">Uncharacterized protein</fullName>
    </submittedName>
</protein>
<evidence type="ECO:0000256" key="1">
    <source>
        <dbReference type="SAM" id="Phobius"/>
    </source>
</evidence>
<gene>
    <name evidence="2" type="ORF">GPJ16_15560</name>
</gene>
<dbReference type="AlphaFoldDB" id="A0A966G1E8"/>
<keyword evidence="1" id="KW-1133">Transmembrane helix</keyword>
<dbReference type="EMBL" id="JAADAI010000219">
    <property type="protein sequence ID" value="NCS58258.1"/>
    <property type="molecule type" value="Genomic_DNA"/>
</dbReference>
<dbReference type="SUPFAM" id="SSF48371">
    <property type="entry name" value="ARM repeat"/>
    <property type="match status" value="1"/>
</dbReference>